<evidence type="ECO:0000256" key="1">
    <source>
        <dbReference type="SAM" id="MobiDB-lite"/>
    </source>
</evidence>
<comment type="caution">
    <text evidence="2">The sequence shown here is derived from an EMBL/GenBank/DDBJ whole genome shotgun (WGS) entry which is preliminary data.</text>
</comment>
<name>A0ABR4DZ61_9PEZI</name>
<evidence type="ECO:0000313" key="3">
    <source>
        <dbReference type="Proteomes" id="UP001600888"/>
    </source>
</evidence>
<accession>A0ABR4DZ61</accession>
<gene>
    <name evidence="2" type="ORF">FJTKL_02068</name>
</gene>
<evidence type="ECO:0000313" key="2">
    <source>
        <dbReference type="EMBL" id="KAL2275453.1"/>
    </source>
</evidence>
<proteinExistence type="predicted"/>
<protein>
    <submittedName>
        <fullName evidence="2">Uncharacterized protein</fullName>
    </submittedName>
</protein>
<dbReference type="EMBL" id="JBAWTH010000133">
    <property type="protein sequence ID" value="KAL2275453.1"/>
    <property type="molecule type" value="Genomic_DNA"/>
</dbReference>
<feature type="region of interest" description="Disordered" evidence="1">
    <location>
        <begin position="62"/>
        <end position="83"/>
    </location>
</feature>
<keyword evidence="3" id="KW-1185">Reference proteome</keyword>
<dbReference type="Proteomes" id="UP001600888">
    <property type="component" value="Unassembled WGS sequence"/>
</dbReference>
<sequence length="143" mass="14956">MTEKTALTTSIYPESLSQPRVGMAIAGSVNANVTNTNTPLTIPAARLPDGLPAFSRCLEHEILDNDGEADEDSTGSDEEKVGGHVGAEDFVDHLCRRCCCVEQPGSTGYSAAPSTTTKPIRTVGVPGSFCGGLPLLQKMTTCV</sequence>
<reference evidence="2 3" key="1">
    <citation type="submission" date="2024-03" db="EMBL/GenBank/DDBJ databases">
        <title>A high-quality draft genome sequence of Diaporthe vaccinii, a causative agent of upright dieback and viscid rot disease in cranberry plants.</title>
        <authorList>
            <person name="Sarrasin M."/>
            <person name="Lang B.F."/>
            <person name="Burger G."/>
        </authorList>
    </citation>
    <scope>NUCLEOTIDE SEQUENCE [LARGE SCALE GENOMIC DNA]</scope>
    <source>
        <strain evidence="2 3">IS7</strain>
    </source>
</reference>
<feature type="compositionally biased region" description="Acidic residues" evidence="1">
    <location>
        <begin position="64"/>
        <end position="76"/>
    </location>
</feature>
<organism evidence="2 3">
    <name type="scientific">Diaporthe vaccinii</name>
    <dbReference type="NCBI Taxonomy" id="105482"/>
    <lineage>
        <taxon>Eukaryota</taxon>
        <taxon>Fungi</taxon>
        <taxon>Dikarya</taxon>
        <taxon>Ascomycota</taxon>
        <taxon>Pezizomycotina</taxon>
        <taxon>Sordariomycetes</taxon>
        <taxon>Sordariomycetidae</taxon>
        <taxon>Diaporthales</taxon>
        <taxon>Diaporthaceae</taxon>
        <taxon>Diaporthe</taxon>
        <taxon>Diaporthe eres species complex</taxon>
    </lineage>
</organism>